<accession>A0A061QRB6</accession>
<feature type="region of interest" description="Disordered" evidence="1">
    <location>
        <begin position="1"/>
        <end position="21"/>
    </location>
</feature>
<evidence type="ECO:0000256" key="1">
    <source>
        <dbReference type="SAM" id="MobiDB-lite"/>
    </source>
</evidence>
<organism evidence="2">
    <name type="scientific">Tetraselmis sp. GSL018</name>
    <dbReference type="NCBI Taxonomy" id="582737"/>
    <lineage>
        <taxon>Eukaryota</taxon>
        <taxon>Viridiplantae</taxon>
        <taxon>Chlorophyta</taxon>
        <taxon>core chlorophytes</taxon>
        <taxon>Chlorodendrophyceae</taxon>
        <taxon>Chlorodendrales</taxon>
        <taxon>Chlorodendraceae</taxon>
        <taxon>Tetraselmis</taxon>
    </lineage>
</organism>
<dbReference type="EMBL" id="GBEZ01026284">
    <property type="protein sequence ID" value="JAC60911.1"/>
    <property type="molecule type" value="Transcribed_RNA"/>
</dbReference>
<dbReference type="SUPFAM" id="SSF52540">
    <property type="entry name" value="P-loop containing nucleoside triphosphate hydrolases"/>
    <property type="match status" value="1"/>
</dbReference>
<dbReference type="InterPro" id="IPR027417">
    <property type="entry name" value="P-loop_NTPase"/>
</dbReference>
<reference evidence="2" key="1">
    <citation type="submission" date="2014-05" db="EMBL/GenBank/DDBJ databases">
        <title>The transcriptome of the halophilic microalga Tetraselmis sp. GSL018 isolated from the Great Salt Lake, Utah.</title>
        <authorList>
            <person name="Jinkerson R.E."/>
            <person name="D'Adamo S."/>
            <person name="Posewitz M.C."/>
        </authorList>
    </citation>
    <scope>NUCLEOTIDE SEQUENCE</scope>
    <source>
        <strain evidence="2">GSL018</strain>
    </source>
</reference>
<dbReference type="AlphaFoldDB" id="A0A061QRB6"/>
<feature type="compositionally biased region" description="Low complexity" evidence="1">
    <location>
        <begin position="9"/>
        <end position="21"/>
    </location>
</feature>
<protein>
    <submittedName>
        <fullName evidence="2">Uncharacterized protein</fullName>
    </submittedName>
</protein>
<proteinExistence type="predicted"/>
<sequence>APSYTELLGSSAGGSPPSPASVGEAAQGLVARMVDDFWRRVAAAHYIPEQESFTGFLRRFLASGVSGQEAIFHPQGDIFQVYLWGAPGIGKSEFVKQFRAALEAVVQEHVQPDMTVSVVKVLLNAMTKQSMKAVANVKGISDMSIERLCEQSLAKGHIVILHLEENPEDPQLQADLYEVSHGILSSLVSRYRPAKAHIVYLYTSNYPASETIRDHLTVVNVRPPSPAAQRRWCEDMLRETVQEITGRSAVSLEADLPCIPLGDMRRLKQWWMSVGFHVGARARQALGSGDSGVSATVSQGDTGAMAELTLRSEDGVFHFPEEEGGLSDLQALGIPQERQPRIATVVRMCLEEFLRPAVVVLTGRSDAKARHQEAVLSLLRREAGADCVSVADVSLQEEDDKVKVFGAPSEVQGGLFKFINEVNGAGAGERRRFAAITAHVSATGQFMLRELLEGGASSTHRLGVRKERVLFILDVNEGEALQPQFHSRAHEIFAC</sequence>
<evidence type="ECO:0000313" key="2">
    <source>
        <dbReference type="EMBL" id="JAC60911.1"/>
    </source>
</evidence>
<feature type="non-terminal residue" evidence="2">
    <location>
        <position position="1"/>
    </location>
</feature>
<name>A0A061QRB6_9CHLO</name>
<gene>
    <name evidence="2" type="ORF">TSPGSL018_27655</name>
</gene>